<evidence type="ECO:0000256" key="7">
    <source>
        <dbReference type="ARBA" id="ARBA00022827"/>
    </source>
</evidence>
<dbReference type="GO" id="GO:0046872">
    <property type="term" value="F:metal ion binding"/>
    <property type="evidence" value="ECO:0007669"/>
    <property type="project" value="UniProtKB-KW"/>
</dbReference>
<feature type="transmembrane region" description="Helical" evidence="13">
    <location>
        <begin position="93"/>
        <end position="113"/>
    </location>
</feature>
<dbReference type="GO" id="GO:0016491">
    <property type="term" value="F:oxidoreductase activity"/>
    <property type="evidence" value="ECO:0007669"/>
    <property type="project" value="UniProtKB-KW"/>
</dbReference>
<dbReference type="GO" id="GO:0051537">
    <property type="term" value="F:2 iron, 2 sulfur cluster binding"/>
    <property type="evidence" value="ECO:0007669"/>
    <property type="project" value="UniProtKB-KW"/>
</dbReference>
<evidence type="ECO:0000256" key="2">
    <source>
        <dbReference type="ARBA" id="ARBA00004141"/>
    </source>
</evidence>
<dbReference type="InterPro" id="IPR039261">
    <property type="entry name" value="FNR_nucleotide-bd"/>
</dbReference>
<proteinExistence type="predicted"/>
<dbReference type="InterPro" id="IPR013112">
    <property type="entry name" value="FAD-bd_8"/>
</dbReference>
<comment type="subcellular location">
    <subcellularLocation>
        <location evidence="2">Membrane</location>
        <topology evidence="2">Multi-pass membrane protein</topology>
    </subcellularLocation>
</comment>
<feature type="transmembrane region" description="Helical" evidence="13">
    <location>
        <begin position="196"/>
        <end position="215"/>
    </location>
</feature>
<feature type="transmembrane region" description="Helical" evidence="13">
    <location>
        <begin position="133"/>
        <end position="152"/>
    </location>
</feature>
<comment type="cofactor">
    <cofactor evidence="1">
        <name>FAD</name>
        <dbReference type="ChEBI" id="CHEBI:57692"/>
    </cofactor>
</comment>
<evidence type="ECO:0000259" key="14">
    <source>
        <dbReference type="PROSITE" id="PS51384"/>
    </source>
</evidence>
<evidence type="ECO:0000256" key="6">
    <source>
        <dbReference type="ARBA" id="ARBA00022723"/>
    </source>
</evidence>
<feature type="domain" description="FAD-binding FR-type" evidence="14">
    <location>
        <begin position="222"/>
        <end position="322"/>
    </location>
</feature>
<dbReference type="InterPro" id="IPR001433">
    <property type="entry name" value="OxRdtase_FAD/NAD-bd"/>
</dbReference>
<evidence type="ECO:0000256" key="3">
    <source>
        <dbReference type="ARBA" id="ARBA00022630"/>
    </source>
</evidence>
<dbReference type="InterPro" id="IPR050415">
    <property type="entry name" value="MRET"/>
</dbReference>
<dbReference type="PANTHER" id="PTHR47354:SF8">
    <property type="entry name" value="1,2-PHENYLACETYL-COA EPOXIDASE, SUBUNIT E"/>
    <property type="match status" value="1"/>
</dbReference>
<reference evidence="16" key="1">
    <citation type="submission" date="2020-05" db="EMBL/GenBank/DDBJ databases">
        <authorList>
            <person name="Chiriac C."/>
            <person name="Salcher M."/>
            <person name="Ghai R."/>
            <person name="Kavagutti S V."/>
        </authorList>
    </citation>
    <scope>NUCLEOTIDE SEQUENCE</scope>
</reference>
<accession>A0A6J6WLR0</accession>
<keyword evidence="9" id="KW-0560">Oxidoreductase</keyword>
<keyword evidence="12 13" id="KW-0472">Membrane</keyword>
<evidence type="ECO:0000313" key="16">
    <source>
        <dbReference type="EMBL" id="CAB4784426.1"/>
    </source>
</evidence>
<organism evidence="16">
    <name type="scientific">freshwater metagenome</name>
    <dbReference type="NCBI Taxonomy" id="449393"/>
    <lineage>
        <taxon>unclassified sequences</taxon>
        <taxon>metagenomes</taxon>
        <taxon>ecological metagenomes</taxon>
    </lineage>
</organism>
<dbReference type="Pfam" id="PF01794">
    <property type="entry name" value="Ferric_reduct"/>
    <property type="match status" value="1"/>
</dbReference>
<dbReference type="GO" id="GO:0016020">
    <property type="term" value="C:membrane"/>
    <property type="evidence" value="ECO:0007669"/>
    <property type="project" value="UniProtKB-SubCell"/>
</dbReference>
<dbReference type="EMBL" id="CAFAAA010000035">
    <property type="protein sequence ID" value="CAB4784426.1"/>
    <property type="molecule type" value="Genomic_DNA"/>
</dbReference>
<dbReference type="PRINTS" id="PR00410">
    <property type="entry name" value="PHEHYDRXLASE"/>
</dbReference>
<keyword evidence="8 13" id="KW-1133">Transmembrane helix</keyword>
<feature type="transmembrane region" description="Helical" evidence="13">
    <location>
        <begin position="164"/>
        <end position="184"/>
    </location>
</feature>
<dbReference type="CDD" id="cd06198">
    <property type="entry name" value="FNR_like_3"/>
    <property type="match status" value="1"/>
</dbReference>
<dbReference type="PROSITE" id="PS51384">
    <property type="entry name" value="FAD_FR"/>
    <property type="match status" value="1"/>
</dbReference>
<evidence type="ECO:0000256" key="1">
    <source>
        <dbReference type="ARBA" id="ARBA00001974"/>
    </source>
</evidence>
<gene>
    <name evidence="15" type="ORF">UFOPK2662_00894</name>
    <name evidence="16" type="ORF">UFOPK2942_00974</name>
</gene>
<name>A0A6J6WLR0_9ZZZZ</name>
<keyword evidence="11" id="KW-0411">Iron-sulfur</keyword>
<evidence type="ECO:0000256" key="5">
    <source>
        <dbReference type="ARBA" id="ARBA00022714"/>
    </source>
</evidence>
<dbReference type="Pfam" id="PF08022">
    <property type="entry name" value="FAD_binding_8"/>
    <property type="match status" value="1"/>
</dbReference>
<dbReference type="SUPFAM" id="SSF63380">
    <property type="entry name" value="Riboflavin synthase domain-like"/>
    <property type="match status" value="1"/>
</dbReference>
<keyword evidence="7" id="KW-0274">FAD</keyword>
<keyword evidence="4 13" id="KW-0812">Transmembrane</keyword>
<dbReference type="SUPFAM" id="SSF52343">
    <property type="entry name" value="Ferredoxin reductase-like, C-terminal NADP-linked domain"/>
    <property type="match status" value="1"/>
</dbReference>
<feature type="transmembrane region" description="Helical" evidence="13">
    <location>
        <begin position="52"/>
        <end position="72"/>
    </location>
</feature>
<sequence length="450" mass="50273">MTAPTRIYKHSAAGTDWAALIMGGGLGLTLALQLTTVRKSDFTSFYSTIASVSRLSALVGTYFAIIGIFLVARIPWVEKGVGHDRLVTWHRKLGPYSLFAVGFHVLFITLSFAGQDGVPLYVELWRLLTTFDWMWAALAGFVLMIMAGVTSYKKARAKMSYETWWIIHIYTYAAIAASFMHQVLNGQMFIGHPLNRAYWTLLYVLMAFSIIYWRFGVPLVRSTKHSIRVEKVMVEGPGVVSVIMKGRNLHKLSAQGGQFFGWRFLTRGHFLMSHPYSLSAAPTEHFLRITVKDLGDHSRSLAFLKPGTRVFVEGPYGAFTAGRSTRPHVVLIGGGVGITPVRALMDEFNGGVQMDVIFRASKEEDLVLRNELDYMAFNSGGSIRIHYLVGPRKNHPMDSRSLRRLVPQFADSDIYICGPEPLVSAVRQAAEGVGVPKNRFHDEAFAFHSE</sequence>
<dbReference type="Gene3D" id="3.40.50.80">
    <property type="entry name" value="Nucleotide-binding domain of ferredoxin-NADP reductase (FNR) module"/>
    <property type="match status" value="1"/>
</dbReference>
<dbReference type="Gene3D" id="2.40.30.10">
    <property type="entry name" value="Translation factors"/>
    <property type="match status" value="1"/>
</dbReference>
<dbReference type="GO" id="GO:0050660">
    <property type="term" value="F:flavin adenine dinucleotide binding"/>
    <property type="evidence" value="ECO:0007669"/>
    <property type="project" value="TreeGrafter"/>
</dbReference>
<evidence type="ECO:0000256" key="4">
    <source>
        <dbReference type="ARBA" id="ARBA00022692"/>
    </source>
</evidence>
<dbReference type="InterPro" id="IPR013130">
    <property type="entry name" value="Fe3_Rdtase_TM_dom"/>
</dbReference>
<keyword evidence="3" id="KW-0285">Flavoprotein</keyword>
<dbReference type="Pfam" id="PF00175">
    <property type="entry name" value="NAD_binding_1"/>
    <property type="match status" value="1"/>
</dbReference>
<keyword evidence="6" id="KW-0479">Metal-binding</keyword>
<dbReference type="AlphaFoldDB" id="A0A6J6WLR0"/>
<evidence type="ECO:0000256" key="8">
    <source>
        <dbReference type="ARBA" id="ARBA00022989"/>
    </source>
</evidence>
<feature type="transmembrane region" description="Helical" evidence="13">
    <location>
        <begin position="12"/>
        <end position="32"/>
    </location>
</feature>
<keyword evidence="5" id="KW-0001">2Fe-2S</keyword>
<evidence type="ECO:0000313" key="15">
    <source>
        <dbReference type="EMBL" id="CAB4723403.1"/>
    </source>
</evidence>
<keyword evidence="10" id="KW-0408">Iron</keyword>
<evidence type="ECO:0000256" key="10">
    <source>
        <dbReference type="ARBA" id="ARBA00023004"/>
    </source>
</evidence>
<dbReference type="EMBL" id="CAEZYI010000051">
    <property type="protein sequence ID" value="CAB4723403.1"/>
    <property type="molecule type" value="Genomic_DNA"/>
</dbReference>
<protein>
    <submittedName>
        <fullName evidence="16">Unannotated protein</fullName>
    </submittedName>
</protein>
<dbReference type="InterPro" id="IPR017927">
    <property type="entry name" value="FAD-bd_FR_type"/>
</dbReference>
<evidence type="ECO:0000256" key="9">
    <source>
        <dbReference type="ARBA" id="ARBA00023002"/>
    </source>
</evidence>
<evidence type="ECO:0000256" key="12">
    <source>
        <dbReference type="ARBA" id="ARBA00023136"/>
    </source>
</evidence>
<evidence type="ECO:0000256" key="13">
    <source>
        <dbReference type="SAM" id="Phobius"/>
    </source>
</evidence>
<dbReference type="PANTHER" id="PTHR47354">
    <property type="entry name" value="NADH OXIDOREDUCTASE HCR"/>
    <property type="match status" value="1"/>
</dbReference>
<dbReference type="InterPro" id="IPR017938">
    <property type="entry name" value="Riboflavin_synthase-like_b-brl"/>
</dbReference>
<evidence type="ECO:0000256" key="11">
    <source>
        <dbReference type="ARBA" id="ARBA00023014"/>
    </source>
</evidence>